<accession>A0ABW3Y3U8</accession>
<keyword evidence="2" id="KW-0472">Membrane</keyword>
<evidence type="ECO:0000256" key="1">
    <source>
        <dbReference type="SAM" id="MobiDB-lite"/>
    </source>
</evidence>
<feature type="compositionally biased region" description="Basic and acidic residues" evidence="1">
    <location>
        <begin position="137"/>
        <end position="159"/>
    </location>
</feature>
<evidence type="ECO:0000313" key="4">
    <source>
        <dbReference type="Proteomes" id="UP001597201"/>
    </source>
</evidence>
<gene>
    <name evidence="3" type="ORF">ACFQ39_07320</name>
</gene>
<evidence type="ECO:0000313" key="3">
    <source>
        <dbReference type="EMBL" id="MFD1315424.1"/>
    </source>
</evidence>
<reference evidence="4" key="1">
    <citation type="journal article" date="2019" name="Int. J. Syst. Evol. Microbiol.">
        <title>The Global Catalogue of Microorganisms (GCM) 10K type strain sequencing project: providing services to taxonomists for standard genome sequencing and annotation.</title>
        <authorList>
            <consortium name="The Broad Institute Genomics Platform"/>
            <consortium name="The Broad Institute Genome Sequencing Center for Infectious Disease"/>
            <person name="Wu L."/>
            <person name="Ma J."/>
        </authorList>
    </citation>
    <scope>NUCLEOTIDE SEQUENCE [LARGE SCALE GENOMIC DNA]</scope>
    <source>
        <strain evidence="4">CCUG 61485</strain>
    </source>
</reference>
<evidence type="ECO:0000256" key="2">
    <source>
        <dbReference type="SAM" id="Phobius"/>
    </source>
</evidence>
<feature type="transmembrane region" description="Helical" evidence="2">
    <location>
        <begin position="12"/>
        <end position="32"/>
    </location>
</feature>
<dbReference type="Proteomes" id="UP001597201">
    <property type="component" value="Unassembled WGS sequence"/>
</dbReference>
<dbReference type="EMBL" id="JBHTMY010000003">
    <property type="protein sequence ID" value="MFD1315424.1"/>
    <property type="molecule type" value="Genomic_DNA"/>
</dbReference>
<sequence>MAFLDTTHKRKSALITGIITALLLLIIFFFGLKYLDPPIEYGIAVNFGTTDFGSGNQQPQEELQPMTQPSEPVEEHQEEVEEVVEETSSEAVKAEKVITQENEEAIAIKKEEEAKKKLEADRRNKLEAERLAKEKIEREKREEAERIKREQEAKRKELDALMGGLNSDGKAKGGEGNDNQAGDKGKVTGDPNAQGYYGSGGGGGGGNYRLGNRQALNKPKPAYNCNEEGNVYVSITVDQNGKVIAAQPGVKGTTNSATCLLESAKEAALKTKFSADASAPTRQIGVIIYNFSLSE</sequence>
<name>A0ABW3Y3U8_9FLAO</name>
<feature type="compositionally biased region" description="Basic and acidic residues" evidence="1">
    <location>
        <begin position="169"/>
        <end position="187"/>
    </location>
</feature>
<comment type="caution">
    <text evidence="3">The sequence shown here is derived from an EMBL/GenBank/DDBJ whole genome shotgun (WGS) entry which is preliminary data.</text>
</comment>
<dbReference type="RefSeq" id="WP_377177593.1">
    <property type="nucleotide sequence ID" value="NZ_JBHTMY010000003.1"/>
</dbReference>
<feature type="region of interest" description="Disordered" evidence="1">
    <location>
        <begin position="137"/>
        <end position="200"/>
    </location>
</feature>
<keyword evidence="2" id="KW-1133">Transmembrane helix</keyword>
<proteinExistence type="predicted"/>
<protein>
    <submittedName>
        <fullName evidence="3">Energy transducer TonB</fullName>
    </submittedName>
</protein>
<keyword evidence="2" id="KW-0812">Transmembrane</keyword>
<organism evidence="3 4">
    <name type="scientific">Namhaeicola litoreus</name>
    <dbReference type="NCBI Taxonomy" id="1052145"/>
    <lineage>
        <taxon>Bacteria</taxon>
        <taxon>Pseudomonadati</taxon>
        <taxon>Bacteroidota</taxon>
        <taxon>Flavobacteriia</taxon>
        <taxon>Flavobacteriales</taxon>
        <taxon>Flavobacteriaceae</taxon>
        <taxon>Namhaeicola</taxon>
    </lineage>
</organism>
<keyword evidence="4" id="KW-1185">Reference proteome</keyword>